<feature type="repeat" description="ANK" evidence="5">
    <location>
        <begin position="1903"/>
        <end position="1935"/>
    </location>
</feature>
<feature type="transmembrane region" description="Helical" evidence="7">
    <location>
        <begin position="454"/>
        <end position="474"/>
    </location>
</feature>
<feature type="repeat" description="ANK" evidence="5">
    <location>
        <begin position="1870"/>
        <end position="1902"/>
    </location>
</feature>
<feature type="region of interest" description="Disordered" evidence="6">
    <location>
        <begin position="1933"/>
        <end position="1955"/>
    </location>
</feature>
<evidence type="ECO:0000256" key="6">
    <source>
        <dbReference type="SAM" id="MobiDB-lite"/>
    </source>
</evidence>
<dbReference type="Pfam" id="PF13520">
    <property type="entry name" value="AA_permease_2"/>
    <property type="match status" value="1"/>
</dbReference>
<dbReference type="InterPro" id="IPR002293">
    <property type="entry name" value="AA/rel_permease1"/>
</dbReference>
<proteinExistence type="predicted"/>
<feature type="compositionally biased region" description="Low complexity" evidence="6">
    <location>
        <begin position="30"/>
        <end position="45"/>
    </location>
</feature>
<dbReference type="PANTHER" id="PTHR11785:SF512">
    <property type="entry name" value="SOBREMESA, ISOFORM B"/>
    <property type="match status" value="1"/>
</dbReference>
<evidence type="ECO:0000256" key="7">
    <source>
        <dbReference type="SAM" id="Phobius"/>
    </source>
</evidence>
<evidence type="ECO:0000256" key="4">
    <source>
        <dbReference type="ARBA" id="ARBA00023136"/>
    </source>
</evidence>
<dbReference type="Proteomes" id="UP000764110">
    <property type="component" value="Unassembled WGS sequence"/>
</dbReference>
<sequence length="1955" mass="212420">MSPYAVQSQSRDSLELASLASSSMIDGGAVSEVSSRPSISSSRRLSLVEEEDPLDDGNPAGRLGRSYSVSSTFDFAANLFPLSSTTGAGGYAPVGAPTSGARSGGALGGGSLEKHKTLTYLNGLSLIIGLIIGSGIFSSPSQISSKVGSPGAAIVVWIVAGILAWTGAASYAELGGAIPLNGGSQVYLSKTFGELAGFLFTWTAVLVLKPGSAAIIAIIMGEYFARAIIGADAEDVNPWVSKSVALLGICTVTCFNCISTRMVVGIIVAVKGYTFNGEKDNAWKPQDWFKDTSFDLSNWAIALYGGLWAYDGWDNTNYVVGEFRNPSRDLPRVIHSAMPLVIVSYVLANVAYFLVLPVEQVNGSNTVAVMFGSKVFGSIGAVIIALMVSASCLGALNSSTFTAGRLVYVAGKEGYIPSIFGKIGVHSQDPSLTTQRTRNWFSKKIHRFVGDDEMGLFFTPIYALILNGFITAGYCVVGEFPTLLTFYGVAGYTFYFCTVLGLIILRVKEPQLERPYKTWITTPIIFCCVSLFLLSRAVFARPVQTVAVKQTMNGLTILWLLAGRAAAADDDLSDFTNNLAQDLGPLLALFGEAVTKQYLSESTTFLDYFTFAMGPLGIITAVVSVIRVCGHPSLRAFIGRSQEGEAAVEAELCASTSRDVCELFHKGGIARVLGRQPDLLELVAVSSPAGGRGKRLEIFQDHIRNADETMYWKRSRGSVFSPDDKSGRCQMSPTPNLSLNIGIKRPKLWVVSLVALNGLVLQAGIIVLAGFGAWRLGWNKYHPDNATARDYAPRMFIAGSLLLSLGMWGCAALIGQATQEVRFRRDEQAAGHKTRLIWLQPGPQLVGEQSFDPSSFFESEKQPLEYWVSSRKRKGSERLFEVLTFLAVLASVVGYILQFIGLRGMNAWLSLAQLGVTLYMSMLRGALRIQRLQNHENKLSKIPDLVAGHELDWLAYELAFDGSPMQETGQPQKGANWHIVSGKMPSDDKPMTVCNGGSFELSGASVSSRRNSCDKTSLREFIGSQGCSDLYYELFDLRVQLSGLTGNQGMASLATASGGGKPWKSDMVAVRKSAIKLAEALGEIATALFSGENRAKRSDLTVPVEALAHTDSEPCCSSTLTQVVGVEMKAPEPTQPKWRVNAAHIEAILGLWTWSLVSSQDVVGDSESPSTSASSKDRASVSHQILAAGLDNEYWNSEVDIEVELNFWFGPNTHLLSRESLRLGKGMKCDNFTTLCRQLTGSGGWEKLPRSTESSSSLLSCNKTPIFQLRLFGWNILCESLAISGTDPVGASDVVKLQSSQEDSHVSIGVQYLRSERSIIDLCTQQLLITLVKNLISLAALPIPESTVSEKEGFIQLQNPLVATFEKAFVDSEIGSRTDAITTIIPQLRRQVLPSDENLISSLVQSANTFRQKGEWARAAVLLKWGCRHFSPEHMRNRHADRALQWQFFERILRVAAEFYRYSATLKSDKMGISYAQDGLREMRDMCQFMPPSSEEDSVEPCQQNITSMLACYADVFDKLAAETSRPRKANSVHPFVQAIDDGNRVDALYELSFLSSGDFGSKSLKPALPLAIRNQWTEVVDALFEMRVHPDSEDEAGRTGASHCAELGHVSLLRELAARGAFLDQSDNMARTPLHWAALSGRDEIVGVLLETGNVDISRRDQDGVVPFWHAIEKNHHSIVRALLDRGFTVDARRAKLHRCPISWTAQHGQVEIVQHLVQSGAEVNKAEKGLHEGFHPLHHACESSHEDVVRVLLEAGADPNVRSENGRTPLHLAAAAGSTAIVQILLGLVPDVDETCNAGQTALHHAADHGRAHLLKMLIDAGADIERGNNWGRRPIHLATKNRHFRGHSDAALELLKLGTVVDQVDNDGYTPLYLAAETGLAAVVEELLSRGADINRAANRGETPLFRPISKGRVEIVEILIGAGADVNHQDEHGNTPLITATSQGETAKQLS</sequence>
<feature type="transmembrane region" description="Helical" evidence="7">
    <location>
        <begin position="333"/>
        <end position="355"/>
    </location>
</feature>
<dbReference type="SMART" id="SM00248">
    <property type="entry name" value="ANK"/>
    <property type="match status" value="10"/>
</dbReference>
<feature type="transmembrane region" description="Helical" evidence="7">
    <location>
        <begin position="519"/>
        <end position="539"/>
    </location>
</feature>
<feature type="transmembrane region" description="Helical" evidence="7">
    <location>
        <begin position="151"/>
        <end position="174"/>
    </location>
</feature>
<evidence type="ECO:0000313" key="9">
    <source>
        <dbReference type="Proteomes" id="UP000764110"/>
    </source>
</evidence>
<keyword evidence="4 7" id="KW-0472">Membrane</keyword>
<dbReference type="Pfam" id="PF12796">
    <property type="entry name" value="Ank_2"/>
    <property type="match status" value="3"/>
</dbReference>
<evidence type="ECO:0000256" key="5">
    <source>
        <dbReference type="PROSITE-ProRule" id="PRU00023"/>
    </source>
</evidence>
<dbReference type="PANTHER" id="PTHR11785">
    <property type="entry name" value="AMINO ACID TRANSPORTER"/>
    <property type="match status" value="1"/>
</dbReference>
<feature type="transmembrane region" description="Helical" evidence="7">
    <location>
        <begin position="195"/>
        <end position="224"/>
    </location>
</feature>
<feature type="transmembrane region" description="Helical" evidence="7">
    <location>
        <begin position="748"/>
        <end position="774"/>
    </location>
</feature>
<dbReference type="InterPro" id="IPR036770">
    <property type="entry name" value="Ankyrin_rpt-contain_sf"/>
</dbReference>
<accession>A0A9P8MH88</accession>
<dbReference type="GO" id="GO:0016020">
    <property type="term" value="C:membrane"/>
    <property type="evidence" value="ECO:0007669"/>
    <property type="project" value="UniProtKB-SubCell"/>
</dbReference>
<dbReference type="PROSITE" id="PS50088">
    <property type="entry name" value="ANK_REPEAT"/>
    <property type="match status" value="8"/>
</dbReference>
<keyword evidence="2 7" id="KW-0812">Transmembrane</keyword>
<keyword evidence="5" id="KW-0040">ANK repeat</keyword>
<feature type="transmembrane region" description="Helical" evidence="7">
    <location>
        <begin position="375"/>
        <end position="396"/>
    </location>
</feature>
<feature type="repeat" description="ANK" evidence="5">
    <location>
        <begin position="1630"/>
        <end position="1654"/>
    </location>
</feature>
<dbReference type="Gene3D" id="1.20.1740.10">
    <property type="entry name" value="Amino acid/polyamine transporter I"/>
    <property type="match status" value="1"/>
</dbReference>
<gene>
    <name evidence="8" type="ORF">MHUMG1_01167</name>
</gene>
<feature type="repeat" description="ANK" evidence="5">
    <location>
        <begin position="1767"/>
        <end position="1799"/>
    </location>
</feature>
<dbReference type="SUPFAM" id="SSF48403">
    <property type="entry name" value="Ankyrin repeat"/>
    <property type="match status" value="1"/>
</dbReference>
<dbReference type="GO" id="GO:0015179">
    <property type="term" value="F:L-amino acid transmembrane transporter activity"/>
    <property type="evidence" value="ECO:0007669"/>
    <property type="project" value="TreeGrafter"/>
</dbReference>
<feature type="repeat" description="ANK" evidence="5">
    <location>
        <begin position="1800"/>
        <end position="1832"/>
    </location>
</feature>
<comment type="caution">
    <text evidence="8">The sequence shown here is derived from an EMBL/GenBank/DDBJ whole genome shotgun (WGS) entry which is preliminary data.</text>
</comment>
<dbReference type="EMBL" id="JACEFI010000002">
    <property type="protein sequence ID" value="KAH0600171.1"/>
    <property type="molecule type" value="Genomic_DNA"/>
</dbReference>
<evidence type="ECO:0000313" key="8">
    <source>
        <dbReference type="EMBL" id="KAH0600171.1"/>
    </source>
</evidence>
<keyword evidence="9" id="KW-1185">Reference proteome</keyword>
<feature type="transmembrane region" description="Helical" evidence="7">
    <location>
        <begin position="120"/>
        <end position="139"/>
    </location>
</feature>
<feature type="repeat" description="ANK" evidence="5">
    <location>
        <begin position="1698"/>
        <end position="1730"/>
    </location>
</feature>
<feature type="transmembrane region" description="Helical" evidence="7">
    <location>
        <begin position="486"/>
        <end position="507"/>
    </location>
</feature>
<feature type="compositionally biased region" description="Polar residues" evidence="6">
    <location>
        <begin position="1940"/>
        <end position="1955"/>
    </location>
</feature>
<feature type="transmembrane region" description="Helical" evidence="7">
    <location>
        <begin position="794"/>
        <end position="815"/>
    </location>
</feature>
<dbReference type="PROSITE" id="PS50297">
    <property type="entry name" value="ANK_REP_REGION"/>
    <property type="match status" value="6"/>
</dbReference>
<comment type="subcellular location">
    <subcellularLocation>
        <location evidence="1">Membrane</location>
        <topology evidence="1">Multi-pass membrane protein</topology>
    </subcellularLocation>
</comment>
<evidence type="ECO:0000256" key="1">
    <source>
        <dbReference type="ARBA" id="ARBA00004141"/>
    </source>
</evidence>
<feature type="repeat" description="ANK" evidence="5">
    <location>
        <begin position="1734"/>
        <end position="1766"/>
    </location>
</feature>
<feature type="transmembrane region" description="Helical" evidence="7">
    <location>
        <begin position="608"/>
        <end position="630"/>
    </location>
</feature>
<feature type="region of interest" description="Disordered" evidence="6">
    <location>
        <begin position="29"/>
        <end position="61"/>
    </location>
</feature>
<feature type="transmembrane region" description="Helical" evidence="7">
    <location>
        <begin position="879"/>
        <end position="901"/>
    </location>
</feature>
<reference evidence="8 9" key="1">
    <citation type="submission" date="2020-07" db="EMBL/GenBank/DDBJ databases">
        <title>Metarhizium humberi genome.</title>
        <authorList>
            <person name="Lysoe E."/>
        </authorList>
    </citation>
    <scope>NUCLEOTIDE SEQUENCE [LARGE SCALE GENOMIC DNA]</scope>
    <source>
        <strain evidence="8 9">ESALQ1638</strain>
    </source>
</reference>
<feature type="repeat" description="ANK" evidence="5">
    <location>
        <begin position="1664"/>
        <end position="1696"/>
    </location>
</feature>
<keyword evidence="3 7" id="KW-1133">Transmembrane helix</keyword>
<protein>
    <submittedName>
        <fullName evidence="8">Uncharacterized protein</fullName>
    </submittedName>
</protein>
<dbReference type="PRINTS" id="PR01415">
    <property type="entry name" value="ANKYRIN"/>
</dbReference>
<dbReference type="InterPro" id="IPR050598">
    <property type="entry name" value="AminoAcid_Transporter"/>
</dbReference>
<name>A0A9P8MH88_9HYPO</name>
<dbReference type="Gene3D" id="1.25.40.20">
    <property type="entry name" value="Ankyrin repeat-containing domain"/>
    <property type="match status" value="4"/>
</dbReference>
<dbReference type="InterPro" id="IPR002110">
    <property type="entry name" value="Ankyrin_rpt"/>
</dbReference>
<organism evidence="8 9">
    <name type="scientific">Metarhizium humberi</name>
    <dbReference type="NCBI Taxonomy" id="2596975"/>
    <lineage>
        <taxon>Eukaryota</taxon>
        <taxon>Fungi</taxon>
        <taxon>Dikarya</taxon>
        <taxon>Ascomycota</taxon>
        <taxon>Pezizomycotina</taxon>
        <taxon>Sordariomycetes</taxon>
        <taxon>Hypocreomycetidae</taxon>
        <taxon>Hypocreales</taxon>
        <taxon>Clavicipitaceae</taxon>
        <taxon>Metarhizium</taxon>
    </lineage>
</organism>
<evidence type="ECO:0000256" key="2">
    <source>
        <dbReference type="ARBA" id="ARBA00022692"/>
    </source>
</evidence>
<evidence type="ECO:0000256" key="3">
    <source>
        <dbReference type="ARBA" id="ARBA00022989"/>
    </source>
</evidence>